<dbReference type="CTD" id="8577092"/>
<organism evidence="2 3">
    <name type="scientific">Caenorhabditis briggsae</name>
    <dbReference type="NCBI Taxonomy" id="6238"/>
    <lineage>
        <taxon>Eukaryota</taxon>
        <taxon>Metazoa</taxon>
        <taxon>Ecdysozoa</taxon>
        <taxon>Nematoda</taxon>
        <taxon>Chromadorea</taxon>
        <taxon>Rhabditida</taxon>
        <taxon>Rhabditina</taxon>
        <taxon>Rhabditomorpha</taxon>
        <taxon>Rhabditoidea</taxon>
        <taxon>Rhabditidae</taxon>
        <taxon>Peloderinae</taxon>
        <taxon>Caenorhabditis</taxon>
    </lineage>
</organism>
<dbReference type="WormBase" id="CBG11316">
    <property type="protein sequence ID" value="CBP39608"/>
    <property type="gene ID" value="WBGene00032451"/>
</dbReference>
<dbReference type="InterPro" id="IPR012444">
    <property type="entry name" value="DUF1647"/>
</dbReference>
<evidence type="ECO:0000313" key="4">
    <source>
        <dbReference type="WormBase" id="CBG11316"/>
    </source>
</evidence>
<keyword evidence="1" id="KW-1133">Transmembrane helix</keyword>
<keyword evidence="3" id="KW-1185">Reference proteome</keyword>
<proteinExistence type="predicted"/>
<dbReference type="Proteomes" id="UP000008549">
    <property type="component" value="Unassembled WGS sequence"/>
</dbReference>
<protein>
    <submittedName>
        <fullName evidence="2">Protein CBG11316</fullName>
    </submittedName>
</protein>
<dbReference type="EMBL" id="HE600908">
    <property type="protein sequence ID" value="CAP30628.2"/>
    <property type="molecule type" value="Genomic_DNA"/>
</dbReference>
<sequence length="495" mass="57260">MKSSLRGPLIFMLGVTFSGFLFSLHYTKIREYQLTAEIPYQAVSDSVALQKSVTVAQSRLVPSTSKIDELPRGSTAVPLPKKEEDCNCVSQKTGHSHNFCYMDPQNVSSIGKQFSCNHLATLERLKLVDNTGPFIDLSNTAENTKEVIFVSAVSDNHFNEATASIDAFYKFYPRRRFILYSLGLGEIYITNIKKDFKYLEVRVFNTSRYPEYVTHWMTYRFKPLILAEVMTEFTNIWWMDAHIVTKKPNMIETFYKELEERTKKNDTDIPVPIYFFIHASHSNFATLFPQVLTYFPSNSQALLKSEQHGSQLGANTFFVGRTEFKPLIMAEMLMEFRHVWWIDAHMKMVLPIAIRSFFDEVARNQSTDDDYSSITSFSNSNHSNFATLVPGLLEYFPSNSLNLLKSSYQVQAGIIYFSRTEKTMEIFKWFVLCALDEDCMSHPAGTNFDCYLGPNRMEYFANCFRYDQSVLNLLLLNKYKDHNKYYTPLNGTFIR</sequence>
<dbReference type="eggNOG" id="ENOG502SA4K">
    <property type="taxonomic scope" value="Eukaryota"/>
</dbReference>
<dbReference type="InParanoid" id="A8XDA9"/>
<dbReference type="Pfam" id="PF07801">
    <property type="entry name" value="DUF1647"/>
    <property type="match status" value="1"/>
</dbReference>
<reference evidence="2 3" key="2">
    <citation type="journal article" date="2011" name="PLoS Genet.">
        <title>Caenorhabditis briggsae recombinant inbred line genotypes reveal inter-strain incompatibility and the evolution of recombination.</title>
        <authorList>
            <person name="Ross J.A."/>
            <person name="Koboldt D.C."/>
            <person name="Staisch J.E."/>
            <person name="Chamberlin H.M."/>
            <person name="Gupta B.P."/>
            <person name="Miller R.D."/>
            <person name="Baird S.E."/>
            <person name="Haag E.S."/>
        </authorList>
    </citation>
    <scope>NUCLEOTIDE SEQUENCE [LARGE SCALE GENOMIC DNA]</scope>
    <source>
        <strain evidence="2 3">AF16</strain>
    </source>
</reference>
<dbReference type="OMA" id="CLLEIRV"/>
<dbReference type="HOGENOM" id="CLU_042099_1_0_1"/>
<name>A8XDA9_CAEBR</name>
<keyword evidence="1" id="KW-0472">Membrane</keyword>
<dbReference type="STRING" id="6238.A8XDA9"/>
<evidence type="ECO:0000313" key="2">
    <source>
        <dbReference type="EMBL" id="CAP30628.2"/>
    </source>
</evidence>
<dbReference type="GeneID" id="8577092"/>
<keyword evidence="1" id="KW-0812">Transmembrane</keyword>
<accession>A8XDA9</accession>
<feature type="transmembrane region" description="Helical" evidence="1">
    <location>
        <begin position="7"/>
        <end position="26"/>
    </location>
</feature>
<dbReference type="KEGG" id="cbr:CBG_11316"/>
<dbReference type="RefSeq" id="XP_045094566.1">
    <property type="nucleotide sequence ID" value="XM_045236542.1"/>
</dbReference>
<reference evidence="2 3" key="1">
    <citation type="journal article" date="2003" name="PLoS Biol.">
        <title>The genome sequence of Caenorhabditis briggsae: a platform for comparative genomics.</title>
        <authorList>
            <person name="Stein L.D."/>
            <person name="Bao Z."/>
            <person name="Blasiar D."/>
            <person name="Blumenthal T."/>
            <person name="Brent M.R."/>
            <person name="Chen N."/>
            <person name="Chinwalla A."/>
            <person name="Clarke L."/>
            <person name="Clee C."/>
            <person name="Coghlan A."/>
            <person name="Coulson A."/>
            <person name="D'Eustachio P."/>
            <person name="Fitch D.H."/>
            <person name="Fulton L.A."/>
            <person name="Fulton R.E."/>
            <person name="Griffiths-Jones S."/>
            <person name="Harris T.W."/>
            <person name="Hillier L.W."/>
            <person name="Kamath R."/>
            <person name="Kuwabara P.E."/>
            <person name="Mardis E.R."/>
            <person name="Marra M.A."/>
            <person name="Miner T.L."/>
            <person name="Minx P."/>
            <person name="Mullikin J.C."/>
            <person name="Plumb R.W."/>
            <person name="Rogers J."/>
            <person name="Schein J.E."/>
            <person name="Sohrmann M."/>
            <person name="Spieth J."/>
            <person name="Stajich J.E."/>
            <person name="Wei C."/>
            <person name="Willey D."/>
            <person name="Wilson R.K."/>
            <person name="Durbin R."/>
            <person name="Waterston R.H."/>
        </authorList>
    </citation>
    <scope>NUCLEOTIDE SEQUENCE [LARGE SCALE GENOMIC DNA]</scope>
    <source>
        <strain evidence="2 3">AF16</strain>
    </source>
</reference>
<evidence type="ECO:0000256" key="1">
    <source>
        <dbReference type="SAM" id="Phobius"/>
    </source>
</evidence>
<gene>
    <name evidence="2 4" type="ORF">CBG11316</name>
    <name evidence="2" type="ORF">CBG_11316</name>
</gene>
<evidence type="ECO:0000313" key="3">
    <source>
        <dbReference type="Proteomes" id="UP000008549"/>
    </source>
</evidence>
<dbReference type="PANTHER" id="PTHR31389">
    <property type="entry name" value="LD39211P"/>
    <property type="match status" value="1"/>
</dbReference>
<dbReference type="FunCoup" id="A8XDA9">
    <property type="interactions" value="531"/>
</dbReference>
<dbReference type="AlphaFoldDB" id="A8XDA9"/>
<dbReference type="PANTHER" id="PTHR31389:SF7">
    <property type="entry name" value="ALPHA-1,6-MANNOSYL-GLYCOPROTEIN 2-BETA-N-ACETYLGLUCOSAMINYLTRANSFERASE-RELATED"/>
    <property type="match status" value="1"/>
</dbReference>